<dbReference type="Pfam" id="PF24877">
    <property type="entry name" value="ILV_EDD_C"/>
    <property type="match status" value="1"/>
</dbReference>
<keyword evidence="4" id="KW-0001">2Fe-2S</keyword>
<keyword evidence="8" id="KW-0411">Iron-sulfur</keyword>
<dbReference type="PANTHER" id="PTHR43661">
    <property type="entry name" value="D-XYLONATE DEHYDRATASE"/>
    <property type="match status" value="1"/>
</dbReference>
<evidence type="ECO:0000256" key="9">
    <source>
        <dbReference type="ARBA" id="ARBA00023239"/>
    </source>
</evidence>
<keyword evidence="10" id="KW-0100">Branched-chain amino acid biosynthesis</keyword>
<evidence type="ECO:0000256" key="11">
    <source>
        <dbReference type="ARBA" id="ARBA00029304"/>
    </source>
</evidence>
<dbReference type="GO" id="GO:0051537">
    <property type="term" value="F:2 iron, 2 sulfur cluster binding"/>
    <property type="evidence" value="ECO:0007669"/>
    <property type="project" value="UniProtKB-KW"/>
</dbReference>
<evidence type="ECO:0000256" key="4">
    <source>
        <dbReference type="ARBA" id="ARBA00022714"/>
    </source>
</evidence>
<protein>
    <recommendedName>
        <fullName evidence="14 16">Dihydroxy-acid dehydratase</fullName>
        <ecNumber evidence="14 16">4.2.1.9</ecNumber>
    </recommendedName>
</protein>
<dbReference type="GO" id="GO:0009097">
    <property type="term" value="P:isoleucine biosynthetic process"/>
    <property type="evidence" value="ECO:0007669"/>
    <property type="project" value="UniProtKB-UniPathway"/>
</dbReference>
<dbReference type="InterPro" id="IPR004404">
    <property type="entry name" value="DihydroxyA_deHydtase"/>
</dbReference>
<dbReference type="GO" id="GO:0046872">
    <property type="term" value="F:metal ion binding"/>
    <property type="evidence" value="ECO:0007669"/>
    <property type="project" value="UniProtKB-KW"/>
</dbReference>
<evidence type="ECO:0000256" key="15">
    <source>
        <dbReference type="ARBA" id="ARBA00034078"/>
    </source>
</evidence>
<comment type="pathway">
    <text evidence="12">Amino-acid biosynthesis; L-valine biosynthesis; L-valine from pyruvate: step 3/4.</text>
</comment>
<dbReference type="NCBIfam" id="TIGR00110">
    <property type="entry name" value="ilvD"/>
    <property type="match status" value="1"/>
</dbReference>
<reference evidence="19 20" key="2">
    <citation type="journal article" date="2012" name="J. Bacteriol.">
        <title>Complete genome sequences of Desulfosporosinus orientis DSM765T, Desulfosporosinus youngiae DSM17734T, Desulfosporosinus meridiei DSM13257T, and Desulfosporosinus acidiphilus DSM22704T.</title>
        <authorList>
            <person name="Pester M."/>
            <person name="Brambilla E."/>
            <person name="Alazard D."/>
            <person name="Rattei T."/>
            <person name="Weinmaier T."/>
            <person name="Han J."/>
            <person name="Lucas S."/>
            <person name="Lapidus A."/>
            <person name="Cheng J.F."/>
            <person name="Goodwin L."/>
            <person name="Pitluck S."/>
            <person name="Peters L."/>
            <person name="Ovchinnikova G."/>
            <person name="Teshima H."/>
            <person name="Detter J.C."/>
            <person name="Han C.S."/>
            <person name="Tapia R."/>
            <person name="Land M.L."/>
            <person name="Hauser L."/>
            <person name="Kyrpides N.C."/>
            <person name="Ivanova N.N."/>
            <person name="Pagani I."/>
            <person name="Huntmann M."/>
            <person name="Wei C.L."/>
            <person name="Davenport K.W."/>
            <person name="Daligault H."/>
            <person name="Chain P.S."/>
            <person name="Chen A."/>
            <person name="Mavromatis K."/>
            <person name="Markowitz V."/>
            <person name="Szeto E."/>
            <person name="Mikhailova N."/>
            <person name="Pati A."/>
            <person name="Wagner M."/>
            <person name="Woyke T."/>
            <person name="Ollivier B."/>
            <person name="Klenk H.P."/>
            <person name="Spring S."/>
            <person name="Loy A."/>
        </authorList>
    </citation>
    <scope>NUCLEOTIDE SEQUENCE [LARGE SCALE GENOMIC DNA]</scope>
    <source>
        <strain evidence="20">ATCC 19365 / DSM 765 / NCIMB 8382 / VKM B-1628</strain>
    </source>
</reference>
<keyword evidence="6" id="KW-0460">Magnesium</keyword>
<comment type="cofactor">
    <cofactor evidence="1">
        <name>Mg(2+)</name>
        <dbReference type="ChEBI" id="CHEBI:18420"/>
    </cofactor>
</comment>
<keyword evidence="20" id="KW-1185">Reference proteome</keyword>
<keyword evidence="5" id="KW-0479">Metal-binding</keyword>
<keyword evidence="7" id="KW-0408">Iron</keyword>
<dbReference type="Gene3D" id="3.50.30.80">
    <property type="entry name" value="IlvD/EDD C-terminal domain-like"/>
    <property type="match status" value="1"/>
</dbReference>
<dbReference type="Pfam" id="PF00920">
    <property type="entry name" value="ILVD_EDD_N"/>
    <property type="match status" value="1"/>
</dbReference>
<dbReference type="FunFam" id="3.50.30.80:FF:000001">
    <property type="entry name" value="Dihydroxy-acid dehydratase"/>
    <property type="match status" value="1"/>
</dbReference>
<dbReference type="InterPro" id="IPR020558">
    <property type="entry name" value="DiOHA_6PGluconate_deHydtase_CS"/>
</dbReference>
<dbReference type="RefSeq" id="WP_014185355.1">
    <property type="nucleotide sequence ID" value="NC_016584.1"/>
</dbReference>
<evidence type="ECO:0000256" key="6">
    <source>
        <dbReference type="ARBA" id="ARBA00022842"/>
    </source>
</evidence>
<feature type="domain" description="Dihydroxy-acid/6-phosphogluconate dehydratase N-terminal" evidence="17">
    <location>
        <begin position="37"/>
        <end position="350"/>
    </location>
</feature>
<evidence type="ECO:0000256" key="5">
    <source>
        <dbReference type="ARBA" id="ARBA00022723"/>
    </source>
</evidence>
<comment type="cofactor">
    <cofactor evidence="15">
        <name>[2Fe-2S] cluster</name>
        <dbReference type="ChEBI" id="CHEBI:190135"/>
    </cofactor>
</comment>
<evidence type="ECO:0000256" key="1">
    <source>
        <dbReference type="ARBA" id="ARBA00001946"/>
    </source>
</evidence>
<dbReference type="InterPro" id="IPR056740">
    <property type="entry name" value="ILV_EDD_C"/>
</dbReference>
<dbReference type="EMBL" id="CP003108">
    <property type="protein sequence ID" value="AET68547.1"/>
    <property type="molecule type" value="Genomic_DNA"/>
</dbReference>
<dbReference type="HOGENOM" id="CLU_014271_4_2_9"/>
<reference evidence="20" key="1">
    <citation type="submission" date="2011-11" db="EMBL/GenBank/DDBJ databases">
        <title>Complete sequence of Desulfosporosinus orientis DSM 765.</title>
        <authorList>
            <person name="Lucas S."/>
            <person name="Han J."/>
            <person name="Lapidus A."/>
            <person name="Cheng J.-F."/>
            <person name="Goodwin L."/>
            <person name="Pitluck S."/>
            <person name="Peters L."/>
            <person name="Ovchinnikova G."/>
            <person name="Teshima H."/>
            <person name="Detter J.C."/>
            <person name="Han C."/>
            <person name="Tapia R."/>
            <person name="Land M."/>
            <person name="Hauser L."/>
            <person name="Kyrpides N."/>
            <person name="Ivanova N."/>
            <person name="Pagani I."/>
            <person name="Pester M."/>
            <person name="Spring S."/>
            <person name="Ollivier B."/>
            <person name="Rattei T."/>
            <person name="Klenk H.-P."/>
            <person name="Wagner M."/>
            <person name="Loy A."/>
            <person name="Woyke T."/>
        </authorList>
    </citation>
    <scope>NUCLEOTIDE SEQUENCE [LARGE SCALE GENOMIC DNA]</scope>
    <source>
        <strain evidence="20">ATCC 19365 / DSM 765 / NCIMB 8382 / VKM B-1628</strain>
    </source>
</reference>
<comment type="similarity">
    <text evidence="2">Belongs to the IlvD/Edd family.</text>
</comment>
<dbReference type="PANTHER" id="PTHR43661:SF3">
    <property type="entry name" value="D-XYLONATE DEHYDRATASE YAGF-RELATED"/>
    <property type="match status" value="1"/>
</dbReference>
<keyword evidence="9" id="KW-0456">Lyase</keyword>
<dbReference type="Proteomes" id="UP000006346">
    <property type="component" value="Chromosome"/>
</dbReference>
<keyword evidence="3" id="KW-0028">Amino-acid biosynthesis</keyword>
<accession>G7WI99</accession>
<evidence type="ECO:0000313" key="20">
    <source>
        <dbReference type="Proteomes" id="UP000006346"/>
    </source>
</evidence>
<evidence type="ECO:0000256" key="2">
    <source>
        <dbReference type="ARBA" id="ARBA00006486"/>
    </source>
</evidence>
<comment type="pathway">
    <text evidence="13">Amino-acid biosynthesis; L-isoleucine biosynthesis; L-isoleucine from 2-oxobutanoate: step 3/4.</text>
</comment>
<dbReference type="eggNOG" id="COG0129">
    <property type="taxonomic scope" value="Bacteria"/>
</dbReference>
<dbReference type="InterPro" id="IPR000581">
    <property type="entry name" value="ILV_EDD_N"/>
</dbReference>
<dbReference type="GO" id="GO:0005829">
    <property type="term" value="C:cytosol"/>
    <property type="evidence" value="ECO:0007669"/>
    <property type="project" value="TreeGrafter"/>
</dbReference>
<evidence type="ECO:0000256" key="3">
    <source>
        <dbReference type="ARBA" id="ARBA00022605"/>
    </source>
</evidence>
<dbReference type="UniPathway" id="UPA00049">
    <property type="reaction ID" value="UER00061"/>
</dbReference>
<sequence>MAKNKGYKSYEITEGVERAAHRALLFALGIERQDLDKPIIAVVNSRNEMVPGCVAQEYIVDKVKKGIIEAGGLPFEINTIGVCDGLAQGHEGMKYSLPARDIIADSIEIALEAHRFDGAVFLATCDKMTPGMLMAALRVNIPSIFVPAGVMKAGDYLGQQITISNMREYVGKYLTGKIDWQTLQQIEELACPGVGTCSMIGTANTMAGICEVLGLALPLSSTMEANTPAKGREAHKAGKRIVQLVHDNIKPSDLLCYESFANTIRFTLAIGGSTNTVLHIPAIAYELGIKINLESFDRYVNTPYIAKISPSGPKTMGDFHKAGGVPAVLKSLQEIMDLNQTTVTGQTLKDIALQAEWNDRDMIREKDNPIRSDGGLKVLWGSLAPEGAIVKRSDCQEKMWIHEGPACVYDSMEDAIEAIKEHQVKSGSVIVIRYEGPVGGPGMREMQMITSLLMGSGLGESTALVTDGRLSGSSRGPCIGHVSPEAALGGAIALVENGDKISINLLAGTLELNVPPEVMEVRRRNWVPIVKEAKGILKRYTRMKPNPLNGAIWE</sequence>
<evidence type="ECO:0000256" key="8">
    <source>
        <dbReference type="ARBA" id="ARBA00023014"/>
    </source>
</evidence>
<dbReference type="UniPathway" id="UPA00047">
    <property type="reaction ID" value="UER00057"/>
</dbReference>
<dbReference type="SUPFAM" id="SSF52016">
    <property type="entry name" value="LeuD/IlvD-like"/>
    <property type="match status" value="1"/>
</dbReference>
<evidence type="ECO:0000256" key="10">
    <source>
        <dbReference type="ARBA" id="ARBA00023304"/>
    </source>
</evidence>
<dbReference type="PROSITE" id="PS00886">
    <property type="entry name" value="ILVD_EDD_1"/>
    <property type="match status" value="1"/>
</dbReference>
<dbReference type="InterPro" id="IPR042096">
    <property type="entry name" value="Dihydro-acid_dehy_C"/>
</dbReference>
<dbReference type="STRING" id="768706.Desor_3025"/>
<evidence type="ECO:0000259" key="17">
    <source>
        <dbReference type="Pfam" id="PF00920"/>
    </source>
</evidence>
<dbReference type="NCBIfam" id="NF002068">
    <property type="entry name" value="PRK00911.1"/>
    <property type="match status" value="1"/>
</dbReference>
<evidence type="ECO:0000256" key="12">
    <source>
        <dbReference type="ARBA" id="ARBA00029436"/>
    </source>
</evidence>
<gene>
    <name evidence="19" type="ordered locus">Desor_3025</name>
</gene>
<dbReference type="SUPFAM" id="SSF143975">
    <property type="entry name" value="IlvD/EDD N-terminal domain-like"/>
    <property type="match status" value="1"/>
</dbReference>
<name>G7WI99_DESOD</name>
<evidence type="ECO:0000313" key="19">
    <source>
        <dbReference type="EMBL" id="AET68547.1"/>
    </source>
</evidence>
<evidence type="ECO:0000256" key="7">
    <source>
        <dbReference type="ARBA" id="ARBA00023004"/>
    </source>
</evidence>
<dbReference type="InterPro" id="IPR037237">
    <property type="entry name" value="IlvD/EDD_N"/>
</dbReference>
<evidence type="ECO:0000256" key="13">
    <source>
        <dbReference type="ARBA" id="ARBA00029437"/>
    </source>
</evidence>
<evidence type="ECO:0000256" key="16">
    <source>
        <dbReference type="NCBIfam" id="TIGR00110"/>
    </source>
</evidence>
<evidence type="ECO:0000259" key="18">
    <source>
        <dbReference type="Pfam" id="PF24877"/>
    </source>
</evidence>
<feature type="domain" description="Dihydroxy-acid/6-phosphogluconate dehydratase C-terminal" evidence="18">
    <location>
        <begin position="361"/>
        <end position="550"/>
    </location>
</feature>
<dbReference type="KEGG" id="dor:Desor_3025"/>
<proteinExistence type="inferred from homology"/>
<dbReference type="GO" id="GO:0009099">
    <property type="term" value="P:L-valine biosynthetic process"/>
    <property type="evidence" value="ECO:0007669"/>
    <property type="project" value="UniProtKB-UniPathway"/>
</dbReference>
<dbReference type="EC" id="4.2.1.9" evidence="14 16"/>
<evidence type="ECO:0000256" key="14">
    <source>
        <dbReference type="ARBA" id="ARBA00029490"/>
    </source>
</evidence>
<dbReference type="GO" id="GO:0004160">
    <property type="term" value="F:dihydroxy-acid dehydratase activity"/>
    <property type="evidence" value="ECO:0007669"/>
    <property type="project" value="UniProtKB-UniRule"/>
</dbReference>
<comment type="catalytic activity">
    <reaction evidence="11">
        <text>(2R)-2,3-dihydroxy-3-methylbutanoate = 3-methyl-2-oxobutanoate + H2O</text>
        <dbReference type="Rhea" id="RHEA:24809"/>
        <dbReference type="ChEBI" id="CHEBI:11851"/>
        <dbReference type="ChEBI" id="CHEBI:15377"/>
        <dbReference type="ChEBI" id="CHEBI:49072"/>
        <dbReference type="EC" id="4.2.1.9"/>
    </reaction>
    <physiologicalReaction direction="left-to-right" evidence="11">
        <dbReference type="Rhea" id="RHEA:24810"/>
    </physiologicalReaction>
</comment>
<dbReference type="OrthoDB" id="9807077at2"/>
<dbReference type="AlphaFoldDB" id="G7WI99"/>
<dbReference type="PATRIC" id="fig|768706.3.peg.3040"/>
<organism evidence="19 20">
    <name type="scientific">Desulfosporosinus orientis (strain ATCC 19365 / DSM 765 / NCIMB 8382 / VKM B-1628 / Singapore I)</name>
    <name type="common">Desulfotomaculum orientis</name>
    <dbReference type="NCBI Taxonomy" id="768706"/>
    <lineage>
        <taxon>Bacteria</taxon>
        <taxon>Bacillati</taxon>
        <taxon>Bacillota</taxon>
        <taxon>Clostridia</taxon>
        <taxon>Eubacteriales</taxon>
        <taxon>Desulfitobacteriaceae</taxon>
        <taxon>Desulfosporosinus</taxon>
    </lineage>
</organism>